<dbReference type="EMBL" id="JBDFQZ010000009">
    <property type="protein sequence ID" value="KAK9689312.1"/>
    <property type="molecule type" value="Genomic_DNA"/>
</dbReference>
<dbReference type="Proteomes" id="UP001443914">
    <property type="component" value="Unassembled WGS sequence"/>
</dbReference>
<evidence type="ECO:0000313" key="2">
    <source>
        <dbReference type="EMBL" id="KAK9689312.1"/>
    </source>
</evidence>
<comment type="caution">
    <text evidence="2">The sequence shown here is derived from an EMBL/GenBank/DDBJ whole genome shotgun (WGS) entry which is preliminary data.</text>
</comment>
<feature type="region of interest" description="Disordered" evidence="1">
    <location>
        <begin position="1"/>
        <end position="23"/>
    </location>
</feature>
<gene>
    <name evidence="2" type="ORF">RND81_09G051300</name>
</gene>
<proteinExistence type="predicted"/>
<evidence type="ECO:0000256" key="1">
    <source>
        <dbReference type="SAM" id="MobiDB-lite"/>
    </source>
</evidence>
<dbReference type="AlphaFoldDB" id="A0AAW1II77"/>
<feature type="compositionally biased region" description="Low complexity" evidence="1">
    <location>
        <begin position="126"/>
        <end position="135"/>
    </location>
</feature>
<protein>
    <submittedName>
        <fullName evidence="2">Uncharacterized protein</fullName>
    </submittedName>
</protein>
<feature type="region of interest" description="Disordered" evidence="1">
    <location>
        <begin position="113"/>
        <end position="135"/>
    </location>
</feature>
<keyword evidence="3" id="KW-1185">Reference proteome</keyword>
<feature type="compositionally biased region" description="Basic residues" evidence="1">
    <location>
        <begin position="113"/>
        <end position="124"/>
    </location>
</feature>
<sequence length="174" mass="19237">MDEMFCHSEPPSLAHLSANSGQTKISNEDRHIKPFIRGRYFTFFCAVFRICKKSPNHSSSGAWSPSMAVSTALSSSTATTAAFAMDIVHHAAAASSISPTFISVFRPNHPRRSARLLHRRRRASPRSELSGSDSSVRSSSISALEQLKTSAADRYYKAYYAREKALKMIYAVDS</sequence>
<organism evidence="2 3">
    <name type="scientific">Saponaria officinalis</name>
    <name type="common">Common soapwort</name>
    <name type="synonym">Lychnis saponaria</name>
    <dbReference type="NCBI Taxonomy" id="3572"/>
    <lineage>
        <taxon>Eukaryota</taxon>
        <taxon>Viridiplantae</taxon>
        <taxon>Streptophyta</taxon>
        <taxon>Embryophyta</taxon>
        <taxon>Tracheophyta</taxon>
        <taxon>Spermatophyta</taxon>
        <taxon>Magnoliopsida</taxon>
        <taxon>eudicotyledons</taxon>
        <taxon>Gunneridae</taxon>
        <taxon>Pentapetalae</taxon>
        <taxon>Caryophyllales</taxon>
        <taxon>Caryophyllaceae</taxon>
        <taxon>Caryophylleae</taxon>
        <taxon>Saponaria</taxon>
    </lineage>
</organism>
<reference evidence="2" key="1">
    <citation type="submission" date="2024-03" db="EMBL/GenBank/DDBJ databases">
        <title>WGS assembly of Saponaria officinalis var. Norfolk2.</title>
        <authorList>
            <person name="Jenkins J."/>
            <person name="Shu S."/>
            <person name="Grimwood J."/>
            <person name="Barry K."/>
            <person name="Goodstein D."/>
            <person name="Schmutz J."/>
            <person name="Leebens-Mack J."/>
            <person name="Osbourn A."/>
        </authorList>
    </citation>
    <scope>NUCLEOTIDE SEQUENCE [LARGE SCALE GENOMIC DNA]</scope>
    <source>
        <strain evidence="2">JIC</strain>
    </source>
</reference>
<evidence type="ECO:0000313" key="3">
    <source>
        <dbReference type="Proteomes" id="UP001443914"/>
    </source>
</evidence>
<name>A0AAW1II77_SAPOF</name>
<accession>A0AAW1II77</accession>